<dbReference type="SUPFAM" id="SSF46565">
    <property type="entry name" value="Chaperone J-domain"/>
    <property type="match status" value="1"/>
</dbReference>
<evidence type="ECO:0000256" key="2">
    <source>
        <dbReference type="ARBA" id="ARBA00022692"/>
    </source>
</evidence>
<name>A0AAV9IIR5_9RHOD</name>
<dbReference type="PRINTS" id="PR00625">
    <property type="entry name" value="JDOMAIN"/>
</dbReference>
<dbReference type="PANTHER" id="PTHR43908:SF12">
    <property type="entry name" value="DNAJ DOMAIN, CHAPERONE J-DOMAIN SUPERFAMILY"/>
    <property type="match status" value="1"/>
</dbReference>
<keyword evidence="5 7" id="KW-0472">Membrane</keyword>
<dbReference type="Pfam" id="PF09320">
    <property type="entry name" value="DUF1977"/>
    <property type="match status" value="1"/>
</dbReference>
<keyword evidence="4 7" id="KW-1133">Transmembrane helix</keyword>
<dbReference type="PANTHER" id="PTHR43908">
    <property type="entry name" value="AT29763P-RELATED"/>
    <property type="match status" value="1"/>
</dbReference>
<dbReference type="SMART" id="SM00271">
    <property type="entry name" value="DnaJ"/>
    <property type="match status" value="1"/>
</dbReference>
<evidence type="ECO:0000259" key="8">
    <source>
        <dbReference type="PROSITE" id="PS50076"/>
    </source>
</evidence>
<dbReference type="InterPro" id="IPR015399">
    <property type="entry name" value="DUF1977_DnaJ-like"/>
</dbReference>
<feature type="transmembrane region" description="Helical" evidence="7">
    <location>
        <begin position="259"/>
        <end position="280"/>
    </location>
</feature>
<dbReference type="EMBL" id="JANCYU010000007">
    <property type="protein sequence ID" value="KAK4522759.1"/>
    <property type="molecule type" value="Genomic_DNA"/>
</dbReference>
<evidence type="ECO:0000256" key="1">
    <source>
        <dbReference type="ARBA" id="ARBA00004389"/>
    </source>
</evidence>
<evidence type="ECO:0000313" key="10">
    <source>
        <dbReference type="EMBL" id="KAK4527283.1"/>
    </source>
</evidence>
<dbReference type="EMBL" id="JANCYU010000050">
    <property type="protein sequence ID" value="KAK4527283.1"/>
    <property type="molecule type" value="Genomic_DNA"/>
</dbReference>
<comment type="subcellular location">
    <subcellularLocation>
        <location evidence="1">Endoplasmic reticulum membrane</location>
        <topology evidence="1">Single-pass membrane protein</topology>
    </subcellularLocation>
</comment>
<keyword evidence="11" id="KW-1185">Reference proteome</keyword>
<dbReference type="InterPro" id="IPR018253">
    <property type="entry name" value="DnaJ_domain_CS"/>
</dbReference>
<evidence type="ECO:0000256" key="4">
    <source>
        <dbReference type="ARBA" id="ARBA00022989"/>
    </source>
</evidence>
<evidence type="ECO:0000256" key="7">
    <source>
        <dbReference type="SAM" id="Phobius"/>
    </source>
</evidence>
<evidence type="ECO:0000256" key="5">
    <source>
        <dbReference type="ARBA" id="ARBA00023136"/>
    </source>
</evidence>
<evidence type="ECO:0000313" key="11">
    <source>
        <dbReference type="Proteomes" id="UP001300502"/>
    </source>
</evidence>
<reference evidence="10 11" key="1">
    <citation type="submission" date="2022-07" db="EMBL/GenBank/DDBJ databases">
        <title>Genome-wide signatures of adaptation to extreme environments.</title>
        <authorList>
            <person name="Cho C.H."/>
            <person name="Yoon H.S."/>
        </authorList>
    </citation>
    <scope>NUCLEOTIDE SEQUENCE [LARGE SCALE GENOMIC DNA]</scope>
    <source>
        <strain evidence="10 11">108.79 E11</strain>
    </source>
</reference>
<feature type="region of interest" description="Disordered" evidence="6">
    <location>
        <begin position="57"/>
        <end position="92"/>
    </location>
</feature>
<dbReference type="InterPro" id="IPR001623">
    <property type="entry name" value="DnaJ_domain"/>
</dbReference>
<keyword evidence="3" id="KW-0256">Endoplasmic reticulum</keyword>
<dbReference type="InterPro" id="IPR051100">
    <property type="entry name" value="DnaJ_subfamily_B/C"/>
</dbReference>
<protein>
    <recommendedName>
        <fullName evidence="8">J domain-containing protein</fullName>
    </recommendedName>
</protein>
<keyword evidence="2 7" id="KW-0812">Transmembrane</keyword>
<gene>
    <name evidence="9" type="ORF">GAYE_PCTG14G0649</name>
    <name evidence="10" type="ORF">GAYE_SCF38G5205</name>
</gene>
<dbReference type="Pfam" id="PF00226">
    <property type="entry name" value="DnaJ"/>
    <property type="match status" value="1"/>
</dbReference>
<dbReference type="GO" id="GO:0005789">
    <property type="term" value="C:endoplasmic reticulum membrane"/>
    <property type="evidence" value="ECO:0007669"/>
    <property type="project" value="UniProtKB-SubCell"/>
</dbReference>
<dbReference type="Proteomes" id="UP001300502">
    <property type="component" value="Unassembled WGS sequence"/>
</dbReference>
<evidence type="ECO:0000313" key="9">
    <source>
        <dbReference type="EMBL" id="KAK4522759.1"/>
    </source>
</evidence>
<dbReference type="Gene3D" id="1.10.287.110">
    <property type="entry name" value="DnaJ domain"/>
    <property type="match status" value="1"/>
</dbReference>
<comment type="caution">
    <text evidence="10">The sequence shown here is derived from an EMBL/GenBank/DDBJ whole genome shotgun (WGS) entry which is preliminary data.</text>
</comment>
<dbReference type="CDD" id="cd06257">
    <property type="entry name" value="DnaJ"/>
    <property type="match status" value="1"/>
</dbReference>
<dbReference type="PROSITE" id="PS00636">
    <property type="entry name" value="DNAJ_1"/>
    <property type="match status" value="1"/>
</dbReference>
<feature type="domain" description="J" evidence="8">
    <location>
        <begin position="104"/>
        <end position="168"/>
    </location>
</feature>
<dbReference type="PROSITE" id="PS50076">
    <property type="entry name" value="DNAJ_2"/>
    <property type="match status" value="1"/>
</dbReference>
<evidence type="ECO:0000256" key="3">
    <source>
        <dbReference type="ARBA" id="ARBA00022824"/>
    </source>
</evidence>
<accession>A0AAV9IIR5</accession>
<sequence length="389" mass="44949">MELSENYQQAKRCLQRAKQYILEGNEASAKKFLEKAKRLCSGLREIDQVERELSSVFGREGKNPKAEARNGVDGSHETLNKKENHREATEEQKTLVEHIKRQSNYYKILNVKENASVEEIKRSFRKLAVKLHPDKNPCSGAEEAFKKVAKAFQALSDPVRRAEYDRSGVDTAEQAAIPRRRANTRRGGPATTFFFDPFTGTFRERTSSGFQETHFYTEEDFLFQFFRNAHMPNASEEEFSFRSRAANTRATRQTFLGKILLLLSNIWPVLLILLLAYFSVPSSPMYQLYPDATYSVEQKTAHAGISYYVKPSLQWNSLTPNEILKLEQEVEHAKLRELSGKCAMERQHYLEKNLPLFHTESLRRKLLREFYSDSCAQFESLRSLLVTYG</sequence>
<dbReference type="InterPro" id="IPR036869">
    <property type="entry name" value="J_dom_sf"/>
</dbReference>
<evidence type="ECO:0000256" key="6">
    <source>
        <dbReference type="SAM" id="MobiDB-lite"/>
    </source>
</evidence>
<proteinExistence type="predicted"/>
<organism evidence="10 11">
    <name type="scientific">Galdieria yellowstonensis</name>
    <dbReference type="NCBI Taxonomy" id="3028027"/>
    <lineage>
        <taxon>Eukaryota</taxon>
        <taxon>Rhodophyta</taxon>
        <taxon>Bangiophyceae</taxon>
        <taxon>Galdieriales</taxon>
        <taxon>Galdieriaceae</taxon>
        <taxon>Galdieria</taxon>
    </lineage>
</organism>
<dbReference type="AlphaFoldDB" id="A0AAV9IIR5"/>